<dbReference type="InterPro" id="IPR002942">
    <property type="entry name" value="S4_RNA-bd"/>
</dbReference>
<dbReference type="Pfam" id="PF01479">
    <property type="entry name" value="S4"/>
    <property type="match status" value="1"/>
</dbReference>
<dbReference type="GO" id="GO:0034605">
    <property type="term" value="P:cellular response to heat"/>
    <property type="evidence" value="ECO:0007669"/>
    <property type="project" value="InterPro"/>
</dbReference>
<comment type="similarity">
    <text evidence="1">Belongs to the HSP15 family.</text>
</comment>
<dbReference type="EMBL" id="CZRL01000032">
    <property type="protein sequence ID" value="CUS50572.1"/>
    <property type="molecule type" value="Genomic_DNA"/>
</dbReference>
<reference evidence="6" key="1">
    <citation type="submission" date="2015-10" db="EMBL/GenBank/DDBJ databases">
        <authorList>
            <person name="Gilbert D.G."/>
        </authorList>
    </citation>
    <scope>NUCLEOTIDE SEQUENCE</scope>
</reference>
<accession>A0A160TRS2</accession>
<dbReference type="SUPFAM" id="SSF55174">
    <property type="entry name" value="Alpha-L RNA-binding motif"/>
    <property type="match status" value="1"/>
</dbReference>
<keyword evidence="3" id="KW-0238">DNA-binding</keyword>
<evidence type="ECO:0000259" key="5">
    <source>
        <dbReference type="SMART" id="SM00363"/>
    </source>
</evidence>
<gene>
    <name evidence="6" type="ORF">MGWOODY_XGa135</name>
</gene>
<dbReference type="SMART" id="SM00363">
    <property type="entry name" value="S4"/>
    <property type="match status" value="1"/>
</dbReference>
<dbReference type="PROSITE" id="PS50889">
    <property type="entry name" value="S4"/>
    <property type="match status" value="1"/>
</dbReference>
<evidence type="ECO:0000256" key="2">
    <source>
        <dbReference type="ARBA" id="ARBA00022884"/>
    </source>
</evidence>
<protein>
    <submittedName>
        <fullName evidence="6">Ribosome-associated heat shock protein implicated in the recycling of the 50S subunit (S4 paralog)</fullName>
    </submittedName>
</protein>
<feature type="compositionally biased region" description="Polar residues" evidence="4">
    <location>
        <begin position="98"/>
        <end position="108"/>
    </location>
</feature>
<dbReference type="GO" id="GO:0003677">
    <property type="term" value="F:DNA binding"/>
    <property type="evidence" value="ECO:0007669"/>
    <property type="project" value="UniProtKB-KW"/>
</dbReference>
<dbReference type="InterPro" id="IPR036986">
    <property type="entry name" value="S4_RNA-bd_sf"/>
</dbReference>
<organism evidence="6">
    <name type="scientific">hydrothermal vent metagenome</name>
    <dbReference type="NCBI Taxonomy" id="652676"/>
    <lineage>
        <taxon>unclassified sequences</taxon>
        <taxon>metagenomes</taxon>
        <taxon>ecological metagenomes</taxon>
    </lineage>
</organism>
<dbReference type="CDD" id="cd00165">
    <property type="entry name" value="S4"/>
    <property type="match status" value="1"/>
</dbReference>
<feature type="region of interest" description="Disordered" evidence="4">
    <location>
        <begin position="98"/>
        <end position="130"/>
    </location>
</feature>
<keyword evidence="6" id="KW-0346">Stress response</keyword>
<feature type="compositionally biased region" description="Basic residues" evidence="4">
    <location>
        <begin position="110"/>
        <end position="119"/>
    </location>
</feature>
<evidence type="ECO:0000256" key="3">
    <source>
        <dbReference type="ARBA" id="ARBA00023125"/>
    </source>
</evidence>
<proteinExistence type="inferred from homology"/>
<evidence type="ECO:0000256" key="4">
    <source>
        <dbReference type="SAM" id="MobiDB-lite"/>
    </source>
</evidence>
<evidence type="ECO:0000256" key="1">
    <source>
        <dbReference type="ARBA" id="ARBA00008396"/>
    </source>
</evidence>
<dbReference type="AlphaFoldDB" id="A0A160TRS2"/>
<sequence length="130" mass="14957">MDNTDGVRLDRWLWSARFFKTRQMAADAVRSGRVLLNNKRTKPAKSVHIGDQVRIRKAAFRYAIQVTALSETRVGADIAIALYEESEQSIEARDTLRTQLKLQRSSSHPAKGRPSKRERRQLNQLRVPQD</sequence>
<name>A0A160TRS2_9ZZZZ</name>
<keyword evidence="2" id="KW-0694">RNA-binding</keyword>
<dbReference type="GO" id="GO:0003727">
    <property type="term" value="F:single-stranded RNA binding"/>
    <property type="evidence" value="ECO:0007669"/>
    <property type="project" value="InterPro"/>
</dbReference>
<dbReference type="GO" id="GO:0043023">
    <property type="term" value="F:ribosomal large subunit binding"/>
    <property type="evidence" value="ECO:0007669"/>
    <property type="project" value="InterPro"/>
</dbReference>
<dbReference type="PIRSF" id="PIRSF016821">
    <property type="entry name" value="HSP15"/>
    <property type="match status" value="1"/>
</dbReference>
<feature type="domain" description="RNA-binding S4" evidence="5">
    <location>
        <begin position="7"/>
        <end position="64"/>
    </location>
</feature>
<evidence type="ECO:0000313" key="6">
    <source>
        <dbReference type="EMBL" id="CUS50572.1"/>
    </source>
</evidence>
<dbReference type="InterPro" id="IPR025708">
    <property type="entry name" value="HSP15"/>
</dbReference>
<dbReference type="Gene3D" id="3.10.290.10">
    <property type="entry name" value="RNA-binding S4 domain"/>
    <property type="match status" value="1"/>
</dbReference>